<keyword evidence="9" id="KW-1185">Reference proteome</keyword>
<accession>A0A8E2F269</accession>
<dbReference type="PANTHER" id="PTHR33048:SF47">
    <property type="entry name" value="INTEGRAL MEMBRANE PROTEIN-RELATED"/>
    <property type="match status" value="1"/>
</dbReference>
<proteinExistence type="inferred from homology"/>
<feature type="domain" description="Rhodopsin" evidence="7">
    <location>
        <begin position="28"/>
        <end position="216"/>
    </location>
</feature>
<protein>
    <recommendedName>
        <fullName evidence="7">Rhodopsin domain-containing protein</fullName>
    </recommendedName>
</protein>
<dbReference type="Pfam" id="PF20684">
    <property type="entry name" value="Fung_rhodopsin"/>
    <property type="match status" value="1"/>
</dbReference>
<feature type="transmembrane region" description="Helical" evidence="6">
    <location>
        <begin position="170"/>
        <end position="192"/>
    </location>
</feature>
<keyword evidence="3 6" id="KW-1133">Transmembrane helix</keyword>
<evidence type="ECO:0000313" key="8">
    <source>
        <dbReference type="EMBL" id="OCL09096.1"/>
    </source>
</evidence>
<dbReference type="PANTHER" id="PTHR33048">
    <property type="entry name" value="PTH11-LIKE INTEGRAL MEMBRANE PROTEIN (AFU_ORTHOLOGUE AFUA_5G11245)"/>
    <property type="match status" value="1"/>
</dbReference>
<name>A0A8E2F269_9PEZI</name>
<evidence type="ECO:0000259" key="7">
    <source>
        <dbReference type="Pfam" id="PF20684"/>
    </source>
</evidence>
<dbReference type="InterPro" id="IPR052337">
    <property type="entry name" value="SAT4-like"/>
</dbReference>
<feature type="transmembrane region" description="Helical" evidence="6">
    <location>
        <begin position="127"/>
        <end position="149"/>
    </location>
</feature>
<evidence type="ECO:0000313" key="9">
    <source>
        <dbReference type="Proteomes" id="UP000250140"/>
    </source>
</evidence>
<evidence type="ECO:0000256" key="4">
    <source>
        <dbReference type="ARBA" id="ARBA00023136"/>
    </source>
</evidence>
<dbReference type="GO" id="GO:0016020">
    <property type="term" value="C:membrane"/>
    <property type="evidence" value="ECO:0007669"/>
    <property type="project" value="UniProtKB-SubCell"/>
</dbReference>
<dbReference type="EMBL" id="KV749513">
    <property type="protein sequence ID" value="OCL09096.1"/>
    <property type="molecule type" value="Genomic_DNA"/>
</dbReference>
<evidence type="ECO:0000256" key="3">
    <source>
        <dbReference type="ARBA" id="ARBA00022989"/>
    </source>
</evidence>
<feature type="transmembrane region" description="Helical" evidence="6">
    <location>
        <begin position="99"/>
        <end position="121"/>
    </location>
</feature>
<keyword evidence="2 6" id="KW-0812">Transmembrane</keyword>
<evidence type="ECO:0000256" key="5">
    <source>
        <dbReference type="ARBA" id="ARBA00038359"/>
    </source>
</evidence>
<dbReference type="InterPro" id="IPR049326">
    <property type="entry name" value="Rhodopsin_dom_fungi"/>
</dbReference>
<evidence type="ECO:0000256" key="2">
    <source>
        <dbReference type="ARBA" id="ARBA00022692"/>
    </source>
</evidence>
<evidence type="ECO:0000256" key="6">
    <source>
        <dbReference type="SAM" id="Phobius"/>
    </source>
</evidence>
<keyword evidence="4 6" id="KW-0472">Membrane</keyword>
<dbReference type="Proteomes" id="UP000250140">
    <property type="component" value="Unassembled WGS sequence"/>
</dbReference>
<evidence type="ECO:0000256" key="1">
    <source>
        <dbReference type="ARBA" id="ARBA00004141"/>
    </source>
</evidence>
<gene>
    <name evidence="8" type="ORF">AOQ84DRAFT_388410</name>
</gene>
<comment type="subcellular location">
    <subcellularLocation>
        <location evidence="1">Membrane</location>
        <topology evidence="1">Multi-pass membrane protein</topology>
    </subcellularLocation>
</comment>
<feature type="transmembrane region" description="Helical" evidence="6">
    <location>
        <begin position="12"/>
        <end position="31"/>
    </location>
</feature>
<reference evidence="8 9" key="1">
    <citation type="journal article" date="2016" name="Nat. Commun.">
        <title>Ectomycorrhizal ecology is imprinted in the genome of the dominant symbiotic fungus Cenococcum geophilum.</title>
        <authorList>
            <consortium name="DOE Joint Genome Institute"/>
            <person name="Peter M."/>
            <person name="Kohler A."/>
            <person name="Ohm R.A."/>
            <person name="Kuo A."/>
            <person name="Krutzmann J."/>
            <person name="Morin E."/>
            <person name="Arend M."/>
            <person name="Barry K.W."/>
            <person name="Binder M."/>
            <person name="Choi C."/>
            <person name="Clum A."/>
            <person name="Copeland A."/>
            <person name="Grisel N."/>
            <person name="Haridas S."/>
            <person name="Kipfer T."/>
            <person name="LaButti K."/>
            <person name="Lindquist E."/>
            <person name="Lipzen A."/>
            <person name="Maire R."/>
            <person name="Meier B."/>
            <person name="Mihaltcheva S."/>
            <person name="Molinier V."/>
            <person name="Murat C."/>
            <person name="Poggeler S."/>
            <person name="Quandt C.A."/>
            <person name="Sperisen C."/>
            <person name="Tritt A."/>
            <person name="Tisserant E."/>
            <person name="Crous P.W."/>
            <person name="Henrissat B."/>
            <person name="Nehls U."/>
            <person name="Egli S."/>
            <person name="Spatafora J.W."/>
            <person name="Grigoriev I.V."/>
            <person name="Martin F.M."/>
        </authorList>
    </citation>
    <scope>NUCLEOTIDE SEQUENCE [LARGE SCALE GENOMIC DNA]</scope>
    <source>
        <strain evidence="8 9">CBS 207.34</strain>
    </source>
</reference>
<dbReference type="OrthoDB" id="5391602at2759"/>
<dbReference type="AlphaFoldDB" id="A0A8E2F269"/>
<comment type="similarity">
    <text evidence="5">Belongs to the SAT4 family.</text>
</comment>
<feature type="transmembrane region" description="Helical" evidence="6">
    <location>
        <begin position="43"/>
        <end position="63"/>
    </location>
</feature>
<organism evidence="8 9">
    <name type="scientific">Glonium stellatum</name>
    <dbReference type="NCBI Taxonomy" id="574774"/>
    <lineage>
        <taxon>Eukaryota</taxon>
        <taxon>Fungi</taxon>
        <taxon>Dikarya</taxon>
        <taxon>Ascomycota</taxon>
        <taxon>Pezizomycotina</taxon>
        <taxon>Dothideomycetes</taxon>
        <taxon>Pleosporomycetidae</taxon>
        <taxon>Gloniales</taxon>
        <taxon>Gloniaceae</taxon>
        <taxon>Glonium</taxon>
    </lineage>
</organism>
<sequence length="217" mass="24536">MGFSKPAATPIALSVTFPTIAILAVAGRFWARSIKHVKPQIDDWMSIPALLVSVANAIVLIIASTHGQLGKKMPLGPNGFPITNPDLETFQKCMYANEILSTIAVMLTRFVILLFYARIFIQPQFRIAVWIMHSLNFMWGIGFTLTLIFQCTPIDLVWRKTFGERHCIPLVRNLVLAVSSIILDVMVLTMPWPMVWQLRIPKRQKWLVIGIFMLGAM</sequence>